<feature type="non-terminal residue" evidence="1">
    <location>
        <position position="70"/>
    </location>
</feature>
<accession>X0VQY0</accession>
<sequence length="70" mass="8729">MSKQMKECQKCHQVFPRDSFYKRKDRNGEYTWRISYCRVCNLHQTKGKSSKNLEHYREYSNKYYHNNIDK</sequence>
<protein>
    <submittedName>
        <fullName evidence="1">Uncharacterized protein</fullName>
    </submittedName>
</protein>
<reference evidence="1" key="1">
    <citation type="journal article" date="2014" name="Front. Microbiol.">
        <title>High frequency of phylogenetically diverse reductive dehalogenase-homologous genes in deep subseafloor sedimentary metagenomes.</title>
        <authorList>
            <person name="Kawai M."/>
            <person name="Futagami T."/>
            <person name="Toyoda A."/>
            <person name="Takaki Y."/>
            <person name="Nishi S."/>
            <person name="Hori S."/>
            <person name="Arai W."/>
            <person name="Tsubouchi T."/>
            <person name="Morono Y."/>
            <person name="Uchiyama I."/>
            <person name="Ito T."/>
            <person name="Fujiyama A."/>
            <person name="Inagaki F."/>
            <person name="Takami H."/>
        </authorList>
    </citation>
    <scope>NUCLEOTIDE SEQUENCE</scope>
    <source>
        <strain evidence="1">Expedition CK06-06</strain>
    </source>
</reference>
<comment type="caution">
    <text evidence="1">The sequence shown here is derived from an EMBL/GenBank/DDBJ whole genome shotgun (WGS) entry which is preliminary data.</text>
</comment>
<dbReference type="AlphaFoldDB" id="X0VQY0"/>
<proteinExistence type="predicted"/>
<name>X0VQY0_9ZZZZ</name>
<dbReference type="EMBL" id="BARS01035045">
    <property type="protein sequence ID" value="GAG14883.1"/>
    <property type="molecule type" value="Genomic_DNA"/>
</dbReference>
<gene>
    <name evidence="1" type="ORF">S01H1_54057</name>
</gene>
<evidence type="ECO:0000313" key="1">
    <source>
        <dbReference type="EMBL" id="GAG14883.1"/>
    </source>
</evidence>
<organism evidence="1">
    <name type="scientific">marine sediment metagenome</name>
    <dbReference type="NCBI Taxonomy" id="412755"/>
    <lineage>
        <taxon>unclassified sequences</taxon>
        <taxon>metagenomes</taxon>
        <taxon>ecological metagenomes</taxon>
    </lineage>
</organism>